<dbReference type="Proteomes" id="UP000031883">
    <property type="component" value="Chromosome"/>
</dbReference>
<dbReference type="RefSeq" id="WP_042562540.1">
    <property type="nucleotide sequence ID" value="NZ_CP009997.1"/>
</dbReference>
<keyword evidence="3" id="KW-1185">Reference proteome</keyword>
<evidence type="ECO:0000256" key="1">
    <source>
        <dbReference type="SAM" id="MobiDB-lite"/>
    </source>
</evidence>
<organism evidence="2 3">
    <name type="scientific">Yersinia rochesterensis</name>
    <dbReference type="NCBI Taxonomy" id="1604335"/>
    <lineage>
        <taxon>Bacteria</taxon>
        <taxon>Pseudomonadati</taxon>
        <taxon>Pseudomonadota</taxon>
        <taxon>Gammaproteobacteria</taxon>
        <taxon>Enterobacterales</taxon>
        <taxon>Yersiniaceae</taxon>
        <taxon>Yersinia</taxon>
    </lineage>
</organism>
<gene>
    <name evidence="2" type="ORF">CH54_2152</name>
</gene>
<feature type="region of interest" description="Disordered" evidence="1">
    <location>
        <begin position="216"/>
        <end position="240"/>
    </location>
</feature>
<dbReference type="EMBL" id="CP009997">
    <property type="protein sequence ID" value="AJJ34538.1"/>
    <property type="molecule type" value="Genomic_DNA"/>
</dbReference>
<evidence type="ECO:0000313" key="2">
    <source>
        <dbReference type="EMBL" id="AJJ34538.1"/>
    </source>
</evidence>
<dbReference type="NCBIfam" id="NF040582">
    <property type="entry name" value="STY4528_fam"/>
    <property type="match status" value="1"/>
</dbReference>
<evidence type="ECO:0000313" key="3">
    <source>
        <dbReference type="Proteomes" id="UP000031883"/>
    </source>
</evidence>
<sequence>MVSPVLDNVIQHTLSKMTVRIAQKTQSGVAANEQSGLVFLGNVHDAIPRQLFLDERLSALDKMAWVMIRLYAQQNEGAVFPTYDELQQQLAAPHSDKASRETVSRTLLMLRLTGWLSLCKRVRDNGGRVRGNIYAQHDEPVGFRDAEYFDPGWLDTVAQACRHGNKSVRLTALAVLHDIKTDTAMRHRHSRIAMFEARLSAPQTPKDFAKLRHTVQLQPSSNTELSQNRRKSVRKSLSSISELSDRNGGILPGSASELSLKTKSYNRVRKSNRYVVRSSTQGVKDMYVAPEAEVENQSPAQLKWPQALIEHLTTQDRDCVEPQLLALPEKLGQYVLDDVAKRIGSGEVRNVAAYLLGTLKRARNGQFNTIASLPTATASAVTPTRKIVAEPQYKPEQKRAKPESISKLLAEIRTTYLQT</sequence>
<name>A0ABM5SJ20_9GAMM</name>
<proteinExistence type="predicted"/>
<dbReference type="InterPro" id="IPR047749">
    <property type="entry name" value="STY4528-like"/>
</dbReference>
<reference evidence="2 3" key="1">
    <citation type="journal article" date="2015" name="Genome Announc.">
        <title>Thirty-Two Complete Genome Assemblies of Nine Yersinia Species, Including Y. pestis, Y. pseudotuberculosis, and Y. enterocolitica.</title>
        <authorList>
            <person name="Johnson S.L."/>
            <person name="Daligault H.E."/>
            <person name="Davenport K.W."/>
            <person name="Jaissle J."/>
            <person name="Frey K.G."/>
            <person name="Ladner J.T."/>
            <person name="Broomall S.M."/>
            <person name="Bishop-Lilly K.A."/>
            <person name="Bruce D.C."/>
            <person name="Coyne S.R."/>
            <person name="Gibbons H.S."/>
            <person name="Lo C.C."/>
            <person name="Munk A.C."/>
            <person name="Rosenzweig C.N."/>
            <person name="Koroleva G.I."/>
            <person name="Palacios G.F."/>
            <person name="Redden C.L."/>
            <person name="Xu Y."/>
            <person name="Minogue T.D."/>
            <person name="Chain P.S."/>
        </authorList>
    </citation>
    <scope>NUCLEOTIDE SEQUENCE [LARGE SCALE GENOMIC DNA]</scope>
    <source>
        <strain evidence="2 3">Y231</strain>
    </source>
</reference>
<accession>A0ABM5SJ20</accession>
<protein>
    <submittedName>
        <fullName evidence="2">Helix-turn-helix domain protein</fullName>
    </submittedName>
</protein>
<feature type="compositionally biased region" description="Polar residues" evidence="1">
    <location>
        <begin position="216"/>
        <end position="226"/>
    </location>
</feature>